<gene>
    <name evidence="1" type="ORF">CDSM653_01098</name>
</gene>
<reference evidence="1 2" key="1">
    <citation type="submission" date="2008-07" db="EMBL/GenBank/DDBJ databases">
        <authorList>
            <person name="Gonzalez J."/>
            <person name="Sokolova T."/>
            <person name="Ferriera S."/>
            <person name="Johnson J."/>
            <person name="Kravitz S."/>
            <person name="Beeson K."/>
            <person name="Sutton G."/>
            <person name="Rogers Y.-H."/>
            <person name="Friedman R."/>
            <person name="Frazier M."/>
            <person name="Venter J.C."/>
        </authorList>
    </citation>
    <scope>NUCLEOTIDE SEQUENCE [LARGE SCALE GENOMIC DNA]</scope>
    <source>
        <strain evidence="1 2">DSM 12653</strain>
    </source>
</reference>
<sequence>MSNQRNFTQKFGLDPSPKNVEKTFNSSRVPGFCHVSYILLK</sequence>
<accession>A0A0F5PPU2</accession>
<dbReference type="Proteomes" id="UP000010146">
    <property type="component" value="Unassembled WGS sequence"/>
</dbReference>
<reference evidence="2" key="3">
    <citation type="submission" date="2015-02" db="EMBL/GenBank/DDBJ databases">
        <title>Genome analysis of three genomes within the thermophilic hydrogenogenic bacterial species Caldanaerobacter subterraneus.</title>
        <authorList>
            <person name="Sant'Anna F.H."/>
            <person name="Lebedinsky A."/>
            <person name="Sokolova T."/>
            <person name="Robb F.T."/>
            <person name="Gonzalez J.M."/>
        </authorList>
    </citation>
    <scope>NUCLEOTIDE SEQUENCE [LARGE SCALE GENOMIC DNA]</scope>
    <source>
        <strain evidence="2">DSM 12653</strain>
    </source>
</reference>
<dbReference type="EMBL" id="ABXP02000066">
    <property type="protein sequence ID" value="KKC29869.1"/>
    <property type="molecule type" value="Genomic_DNA"/>
</dbReference>
<evidence type="ECO:0000313" key="1">
    <source>
        <dbReference type="EMBL" id="KKC29869.1"/>
    </source>
</evidence>
<name>A0A0F5PPU2_9THEO</name>
<proteinExistence type="predicted"/>
<protein>
    <submittedName>
        <fullName evidence="1">Uncharacterized protein</fullName>
    </submittedName>
</protein>
<comment type="caution">
    <text evidence="1">The sequence shown here is derived from an EMBL/GenBank/DDBJ whole genome shotgun (WGS) entry which is preliminary data.</text>
</comment>
<reference evidence="1 2" key="2">
    <citation type="journal article" date="2015" name="BMC Genomics">
        <title>Analysis of three genomes within the thermophilic bacterial species Caldanaerobacter subterraneus with a focus on carbon monoxide dehydrogenase evolution and hydrolase diversity.</title>
        <authorList>
            <person name="Sant'Anna F.H."/>
            <person name="Lebedinsky A.V."/>
            <person name="Sokolova T.G."/>
            <person name="Robb F.T."/>
            <person name="Gonzalez J.M."/>
        </authorList>
    </citation>
    <scope>NUCLEOTIDE SEQUENCE [LARGE SCALE GENOMIC DNA]</scope>
    <source>
        <strain evidence="1 2">DSM 12653</strain>
    </source>
</reference>
<dbReference type="AlphaFoldDB" id="A0A0F5PPU2"/>
<evidence type="ECO:0000313" key="2">
    <source>
        <dbReference type="Proteomes" id="UP000010146"/>
    </source>
</evidence>
<organism evidence="1 2">
    <name type="scientific">Caldanaerobacter subterraneus subsp. pacificus DSM 12653</name>
    <dbReference type="NCBI Taxonomy" id="391606"/>
    <lineage>
        <taxon>Bacteria</taxon>
        <taxon>Bacillati</taxon>
        <taxon>Bacillota</taxon>
        <taxon>Clostridia</taxon>
        <taxon>Thermoanaerobacterales</taxon>
        <taxon>Thermoanaerobacteraceae</taxon>
        <taxon>Caldanaerobacter</taxon>
    </lineage>
</organism>